<dbReference type="EMBL" id="GGMS01000124">
    <property type="protein sequence ID" value="MBY69327.1"/>
    <property type="molecule type" value="Transcribed_RNA"/>
</dbReference>
<dbReference type="SUPFAM" id="SSF53098">
    <property type="entry name" value="Ribonuclease H-like"/>
    <property type="match status" value="1"/>
</dbReference>
<protein>
    <submittedName>
        <fullName evidence="2">Zinc finger BED domain-containing protein 5</fullName>
    </submittedName>
</protein>
<dbReference type="AlphaFoldDB" id="A0A2S2PUX3"/>
<organism evidence="2">
    <name type="scientific">Sipha flava</name>
    <name type="common">yellow sugarcane aphid</name>
    <dbReference type="NCBI Taxonomy" id="143950"/>
    <lineage>
        <taxon>Eukaryota</taxon>
        <taxon>Metazoa</taxon>
        <taxon>Ecdysozoa</taxon>
        <taxon>Arthropoda</taxon>
        <taxon>Hexapoda</taxon>
        <taxon>Insecta</taxon>
        <taxon>Pterygota</taxon>
        <taxon>Neoptera</taxon>
        <taxon>Paraneoptera</taxon>
        <taxon>Hemiptera</taxon>
        <taxon>Sternorrhyncha</taxon>
        <taxon>Aphidomorpha</taxon>
        <taxon>Aphidoidea</taxon>
        <taxon>Aphididae</taxon>
        <taxon>Sipha</taxon>
    </lineage>
</organism>
<reference evidence="2" key="1">
    <citation type="submission" date="2018-04" db="EMBL/GenBank/DDBJ databases">
        <title>Transcriptome assembly of Sipha flava.</title>
        <authorList>
            <person name="Scully E.D."/>
            <person name="Geib S.M."/>
            <person name="Palmer N.A."/>
            <person name="Koch K."/>
            <person name="Bradshaw J."/>
            <person name="Heng-Moss T."/>
            <person name="Sarath G."/>
        </authorList>
    </citation>
    <scope>NUCLEOTIDE SEQUENCE</scope>
</reference>
<name>A0A2S2PUX3_9HEMI</name>
<dbReference type="InterPro" id="IPR012337">
    <property type="entry name" value="RNaseH-like_sf"/>
</dbReference>
<dbReference type="PANTHER" id="PTHR45913">
    <property type="entry name" value="EPM2A-INTERACTING PROTEIN 1"/>
    <property type="match status" value="1"/>
</dbReference>
<gene>
    <name evidence="2" type="primary">ZBED5_10</name>
    <name evidence="2" type="ORF">g.175102</name>
</gene>
<accession>A0A2S2PUX3</accession>
<dbReference type="OrthoDB" id="6602040at2759"/>
<evidence type="ECO:0000256" key="1">
    <source>
        <dbReference type="SAM" id="MobiDB-lite"/>
    </source>
</evidence>
<evidence type="ECO:0000313" key="2">
    <source>
        <dbReference type="EMBL" id="MBY69327.1"/>
    </source>
</evidence>
<sequence>MDKFLNIKRKLNDYEENNGDNKKKKTTVTETIKSGTQSSSASRKYHDNYLNFGFTFCGSETIPIPQCLVCGEKLRNKCMVPSKLKRHFTTKHGNLLNKDKTYFSCLLSSNVKQSKQLEKLTNISDKAQIVSYKVAELIVKKMQPHTIAENLILPACKDIVKSMLGESAEKEVYRVLLSNNTISRRIDDMSSDIQKHVSEILCDGRKFSLQIDELTNISKKCQLLSYIRFIKNNEAIEQFLSCTELLTTSTGQVIYNCVSDTLKKNELLWTNCISVCTDGAPAMTGKFKGFVSRLKQDFPNIISTHCFIHREALMVKSIPDELKNVLDLVIKMVNIIKSRALKTRILKKMCEEACSRYKVLVLHTEFDGYQKLRF</sequence>
<feature type="region of interest" description="Disordered" evidence="1">
    <location>
        <begin position="15"/>
        <end position="41"/>
    </location>
</feature>
<dbReference type="PANTHER" id="PTHR45913:SF19">
    <property type="entry name" value="LOW QUALITY PROTEIN: ZINC FINGER BED DOMAIN-CONTAINING PROTEIN 5-LIKE"/>
    <property type="match status" value="1"/>
</dbReference>
<proteinExistence type="predicted"/>